<feature type="binding site" evidence="13">
    <location>
        <begin position="160"/>
        <end position="161"/>
    </location>
    <ligand>
        <name>S-adenosyl-L-methionine</name>
        <dbReference type="ChEBI" id="CHEBI:59789"/>
    </ligand>
</feature>
<feature type="binding site" evidence="13">
    <location>
        <position position="120"/>
    </location>
    <ligand>
        <name>[4Fe-4S] cluster</name>
        <dbReference type="ChEBI" id="CHEBI:49883"/>
        <note>4Fe-4S-S-AdoMet</note>
    </ligand>
</feature>
<evidence type="ECO:0000259" key="14">
    <source>
        <dbReference type="PROSITE" id="PS51918"/>
    </source>
</evidence>
<dbReference type="HOGENOM" id="CLU_029101_0_1_9"/>
<dbReference type="InterPro" id="IPR058240">
    <property type="entry name" value="rSAM_sf"/>
</dbReference>
<dbReference type="STRING" id="1128398.Curi_c16800"/>
<comment type="miscellaneous">
    <text evidence="13">Reaction proceeds by a ping-pong mechanism involving intermediate methylation of a conserved cysteine residue.</text>
</comment>
<proteinExistence type="inferred from homology"/>
<evidence type="ECO:0000256" key="1">
    <source>
        <dbReference type="ARBA" id="ARBA00004496"/>
    </source>
</evidence>
<keyword evidence="5 13" id="KW-0489">Methyltransferase</keyword>
<reference evidence="15 16" key="1">
    <citation type="journal article" date="2012" name="PLoS ONE">
        <title>The purine-utilizing bacterium Clostridium acidurici 9a: a genome-guided metabolic reconsideration.</title>
        <authorList>
            <person name="Hartwich K."/>
            <person name="Poehlein A."/>
            <person name="Daniel R."/>
        </authorList>
    </citation>
    <scope>NUCLEOTIDE SEQUENCE [LARGE SCALE GENOMIC DNA]</scope>
    <source>
        <strain evidence="16">ATCC 7906 / DSM 604 / BCRC 14475 / CIP 104303 / KCTC 5404 / NCIMB 10678 / 9a</strain>
    </source>
</reference>
<dbReference type="GO" id="GO:0000049">
    <property type="term" value="F:tRNA binding"/>
    <property type="evidence" value="ECO:0007669"/>
    <property type="project" value="UniProtKB-UniRule"/>
</dbReference>
<sequence length="343" mass="39462">MNKIDLKSLEIDELKKVFINLGEKEFRGKQTFGWIHEKCINDIDKITVLSKPLKQKLNENYKITNLKIVKRYDSKIDGTKKYLFSLEDGNIIESVMMKHRHGVTVCLSTQVGCRMGCSFCASTKEGLVRNLEPSEILEQFYSIQKDINEKISNIVLMGSGEPLDNYKNVLTFLKLIHDENGQNLSYRNITLSTCGVVPKIYELADEGIPVNLSISLHSPFDDERKKIMPISNKYSIEEILEACKYYIDKTKRRITFEYTLIDGVNDSEEYAIEITKLLKGMLSHVNLIPLNTIKEFKHTKSLDKSIEKFKNILEKRGVNTTIRREMGSDINAACGQLRRDYIN</sequence>
<keyword evidence="11 13" id="KW-0411">Iron-sulfur</keyword>
<evidence type="ECO:0000313" key="16">
    <source>
        <dbReference type="Proteomes" id="UP000006094"/>
    </source>
</evidence>
<comment type="catalytic activity">
    <reaction evidence="13">
        <text>adenosine(2503) in 23S rRNA + 2 reduced [2Fe-2S]-[ferredoxin] + 2 S-adenosyl-L-methionine = 2-methyladenosine(2503) in 23S rRNA + 5'-deoxyadenosine + L-methionine + 2 oxidized [2Fe-2S]-[ferredoxin] + S-adenosyl-L-homocysteine</text>
        <dbReference type="Rhea" id="RHEA:42916"/>
        <dbReference type="Rhea" id="RHEA-COMP:10000"/>
        <dbReference type="Rhea" id="RHEA-COMP:10001"/>
        <dbReference type="Rhea" id="RHEA-COMP:10152"/>
        <dbReference type="Rhea" id="RHEA-COMP:10282"/>
        <dbReference type="ChEBI" id="CHEBI:17319"/>
        <dbReference type="ChEBI" id="CHEBI:33737"/>
        <dbReference type="ChEBI" id="CHEBI:33738"/>
        <dbReference type="ChEBI" id="CHEBI:57844"/>
        <dbReference type="ChEBI" id="CHEBI:57856"/>
        <dbReference type="ChEBI" id="CHEBI:59789"/>
        <dbReference type="ChEBI" id="CHEBI:74411"/>
        <dbReference type="ChEBI" id="CHEBI:74497"/>
        <dbReference type="EC" id="2.1.1.192"/>
    </reaction>
</comment>
<dbReference type="EC" id="2.1.1.192" evidence="13"/>
<dbReference type="PANTHER" id="PTHR30544">
    <property type="entry name" value="23S RRNA METHYLTRANSFERASE"/>
    <property type="match status" value="1"/>
</dbReference>
<keyword evidence="6 13" id="KW-0808">Transferase</keyword>
<feature type="active site" description="S-methylcysteine intermediate" evidence="13">
    <location>
        <position position="334"/>
    </location>
</feature>
<evidence type="ECO:0000256" key="4">
    <source>
        <dbReference type="ARBA" id="ARBA00022552"/>
    </source>
</evidence>
<comment type="subcellular location">
    <subcellularLocation>
        <location evidence="1 13">Cytoplasm</location>
    </subcellularLocation>
</comment>
<comment type="similarity">
    <text evidence="13">Belongs to the radical SAM superfamily. RlmN family.</text>
</comment>
<dbReference type="eggNOG" id="COG0820">
    <property type="taxonomic scope" value="Bacteria"/>
</dbReference>
<dbReference type="GO" id="GO:0070475">
    <property type="term" value="P:rRNA base methylation"/>
    <property type="evidence" value="ECO:0007669"/>
    <property type="project" value="UniProtKB-UniRule"/>
</dbReference>
<dbReference type="GO" id="GO:0030488">
    <property type="term" value="P:tRNA methylation"/>
    <property type="evidence" value="ECO:0007669"/>
    <property type="project" value="UniProtKB-UniRule"/>
</dbReference>
<keyword evidence="12 13" id="KW-1015">Disulfide bond</keyword>
<gene>
    <name evidence="13 15" type="primary">rlmN</name>
    <name evidence="15" type="ordered locus">Curi_c16800</name>
</gene>
<dbReference type="InterPro" id="IPR007197">
    <property type="entry name" value="rSAM"/>
</dbReference>
<evidence type="ECO:0000313" key="15">
    <source>
        <dbReference type="EMBL" id="AFS78687.1"/>
    </source>
</evidence>
<dbReference type="SFLD" id="SFLDF00275">
    <property type="entry name" value="adenosine_C2_methyltransferase"/>
    <property type="match status" value="1"/>
</dbReference>
<dbReference type="Pfam" id="PF04055">
    <property type="entry name" value="Radical_SAM"/>
    <property type="match status" value="1"/>
</dbReference>
<evidence type="ECO:0000256" key="13">
    <source>
        <dbReference type="HAMAP-Rule" id="MF_01849"/>
    </source>
</evidence>
<evidence type="ECO:0000256" key="3">
    <source>
        <dbReference type="ARBA" id="ARBA00022490"/>
    </source>
</evidence>
<evidence type="ECO:0000256" key="12">
    <source>
        <dbReference type="ARBA" id="ARBA00023157"/>
    </source>
</evidence>
<dbReference type="InterPro" id="IPR040072">
    <property type="entry name" value="Methyltransferase_A"/>
</dbReference>
<evidence type="ECO:0000256" key="7">
    <source>
        <dbReference type="ARBA" id="ARBA00022691"/>
    </source>
</evidence>
<protein>
    <recommendedName>
        <fullName evidence="13">Probable dual-specificity RNA methyltransferase RlmN</fullName>
        <ecNumber evidence="13">2.1.1.192</ecNumber>
    </recommendedName>
    <alternativeName>
        <fullName evidence="13">23S rRNA (adenine(2503)-C(2))-methyltransferase</fullName>
    </alternativeName>
    <alternativeName>
        <fullName evidence="13">23S rRNA m2A2503 methyltransferase</fullName>
    </alternativeName>
    <alternativeName>
        <fullName evidence="13">Ribosomal RNA large subunit methyltransferase N</fullName>
    </alternativeName>
    <alternativeName>
        <fullName evidence="13">tRNA (adenine(37)-C(2))-methyltransferase</fullName>
    </alternativeName>
    <alternativeName>
        <fullName evidence="13">tRNA m2A37 methyltransferase</fullName>
    </alternativeName>
</protein>
<comment type="function">
    <text evidence="13">Specifically methylates position 2 of adenine 2503 in 23S rRNA and position 2 of adenine 37 in tRNAs.</text>
</comment>
<dbReference type="InterPro" id="IPR027492">
    <property type="entry name" value="RNA_MTrfase_RlmN"/>
</dbReference>
<dbReference type="AlphaFoldDB" id="K0B0T1"/>
<feature type="active site" description="Proton acceptor" evidence="13">
    <location>
        <position position="93"/>
    </location>
</feature>
<dbReference type="HAMAP" id="MF_01849">
    <property type="entry name" value="RNA_methyltr_RlmN"/>
    <property type="match status" value="1"/>
</dbReference>
<dbReference type="Gene3D" id="1.10.150.530">
    <property type="match status" value="1"/>
</dbReference>
<organism evidence="15 16">
    <name type="scientific">Gottschalkia acidurici (strain ATCC 7906 / DSM 604 / BCRC 14475 / CIP 104303 / KCTC 5404 / NCIMB 10678 / 9a)</name>
    <name type="common">Clostridium acidurici</name>
    <dbReference type="NCBI Taxonomy" id="1128398"/>
    <lineage>
        <taxon>Bacteria</taxon>
        <taxon>Bacillati</taxon>
        <taxon>Bacillota</taxon>
        <taxon>Tissierellia</taxon>
        <taxon>Tissierellales</taxon>
        <taxon>Gottschalkiaceae</taxon>
        <taxon>Gottschalkia</taxon>
    </lineage>
</organism>
<dbReference type="GO" id="GO:0005737">
    <property type="term" value="C:cytoplasm"/>
    <property type="evidence" value="ECO:0007669"/>
    <property type="project" value="UniProtKB-SubCell"/>
</dbReference>
<dbReference type="GO" id="GO:0070040">
    <property type="term" value="F:rRNA (adenine(2503)-C2-)-methyltransferase activity"/>
    <property type="evidence" value="ECO:0007669"/>
    <property type="project" value="UniProtKB-UniRule"/>
</dbReference>
<evidence type="ECO:0000256" key="8">
    <source>
        <dbReference type="ARBA" id="ARBA00022694"/>
    </source>
</evidence>
<dbReference type="EMBL" id="CP003326">
    <property type="protein sequence ID" value="AFS78687.1"/>
    <property type="molecule type" value="Genomic_DNA"/>
</dbReference>
<keyword evidence="2 13" id="KW-0004">4Fe-4S</keyword>
<dbReference type="PROSITE" id="PS51918">
    <property type="entry name" value="RADICAL_SAM"/>
    <property type="match status" value="1"/>
</dbReference>
<dbReference type="GO" id="GO:0019843">
    <property type="term" value="F:rRNA binding"/>
    <property type="evidence" value="ECO:0007669"/>
    <property type="project" value="UniProtKB-UniRule"/>
</dbReference>
<accession>K0B0T1</accession>
<feature type="binding site" evidence="13">
    <location>
        <position position="192"/>
    </location>
    <ligand>
        <name>S-adenosyl-L-methionine</name>
        <dbReference type="ChEBI" id="CHEBI:59789"/>
    </ligand>
</feature>
<dbReference type="CDD" id="cd01335">
    <property type="entry name" value="Radical_SAM"/>
    <property type="match status" value="1"/>
</dbReference>
<comment type="cofactor">
    <cofactor evidence="13">
        <name>[4Fe-4S] cluster</name>
        <dbReference type="ChEBI" id="CHEBI:49883"/>
    </cofactor>
    <text evidence="13">Binds 1 [4Fe-4S] cluster. The cluster is coordinated with 3 cysteines and an exchangeable S-adenosyl-L-methionine.</text>
</comment>
<keyword evidence="7 13" id="KW-0949">S-adenosyl-L-methionine</keyword>
<dbReference type="GO" id="GO:0002935">
    <property type="term" value="F:tRNA (adenine(37)-C2)-methyltransferase activity"/>
    <property type="evidence" value="ECO:0007669"/>
    <property type="project" value="UniProtKB-UniRule"/>
</dbReference>
<evidence type="ECO:0000256" key="5">
    <source>
        <dbReference type="ARBA" id="ARBA00022603"/>
    </source>
</evidence>
<evidence type="ECO:0000256" key="11">
    <source>
        <dbReference type="ARBA" id="ARBA00023014"/>
    </source>
</evidence>
<dbReference type="KEGG" id="cad:Curi_c16800"/>
<comment type="catalytic activity">
    <reaction evidence="13">
        <text>adenosine(37) in tRNA + 2 reduced [2Fe-2S]-[ferredoxin] + 2 S-adenosyl-L-methionine = 2-methyladenosine(37) in tRNA + 5'-deoxyadenosine + L-methionine + 2 oxidized [2Fe-2S]-[ferredoxin] + S-adenosyl-L-homocysteine</text>
        <dbReference type="Rhea" id="RHEA:43332"/>
        <dbReference type="Rhea" id="RHEA-COMP:10000"/>
        <dbReference type="Rhea" id="RHEA-COMP:10001"/>
        <dbReference type="Rhea" id="RHEA-COMP:10162"/>
        <dbReference type="Rhea" id="RHEA-COMP:10485"/>
        <dbReference type="ChEBI" id="CHEBI:17319"/>
        <dbReference type="ChEBI" id="CHEBI:33737"/>
        <dbReference type="ChEBI" id="CHEBI:33738"/>
        <dbReference type="ChEBI" id="CHEBI:57844"/>
        <dbReference type="ChEBI" id="CHEBI:57856"/>
        <dbReference type="ChEBI" id="CHEBI:59789"/>
        <dbReference type="ChEBI" id="CHEBI:74411"/>
        <dbReference type="ChEBI" id="CHEBI:74497"/>
        <dbReference type="EC" id="2.1.1.192"/>
    </reaction>
</comment>
<dbReference type="SMART" id="SM00729">
    <property type="entry name" value="Elp3"/>
    <property type="match status" value="1"/>
</dbReference>
<dbReference type="SUPFAM" id="SSF102114">
    <property type="entry name" value="Radical SAM enzymes"/>
    <property type="match status" value="1"/>
</dbReference>
<dbReference type="SFLD" id="SFLDG01062">
    <property type="entry name" value="methyltransferase_(Class_A)"/>
    <property type="match status" value="1"/>
</dbReference>
<dbReference type="PIRSF" id="PIRSF006004">
    <property type="entry name" value="CHP00048"/>
    <property type="match status" value="1"/>
</dbReference>
<keyword evidence="3 13" id="KW-0963">Cytoplasm</keyword>
<keyword evidence="8 13" id="KW-0819">tRNA processing</keyword>
<dbReference type="InterPro" id="IPR006638">
    <property type="entry name" value="Elp3/MiaA/NifB-like_rSAM"/>
</dbReference>
<feature type="binding site" evidence="13">
    <location>
        <position position="291"/>
    </location>
    <ligand>
        <name>S-adenosyl-L-methionine</name>
        <dbReference type="ChEBI" id="CHEBI:59789"/>
    </ligand>
</feature>
<dbReference type="NCBIfam" id="TIGR00048">
    <property type="entry name" value="rRNA_mod_RlmN"/>
    <property type="match status" value="1"/>
</dbReference>
<dbReference type="Gene3D" id="3.20.20.70">
    <property type="entry name" value="Aldolase class I"/>
    <property type="match status" value="1"/>
</dbReference>
<dbReference type="GO" id="GO:0046872">
    <property type="term" value="F:metal ion binding"/>
    <property type="evidence" value="ECO:0007669"/>
    <property type="project" value="UniProtKB-KW"/>
</dbReference>
<dbReference type="OrthoDB" id="9793973at2"/>
<evidence type="ECO:0000256" key="10">
    <source>
        <dbReference type="ARBA" id="ARBA00023004"/>
    </source>
</evidence>
<evidence type="ECO:0000256" key="6">
    <source>
        <dbReference type="ARBA" id="ARBA00022679"/>
    </source>
</evidence>
<dbReference type="Pfam" id="PF21016">
    <property type="entry name" value="RlmN_N"/>
    <property type="match status" value="1"/>
</dbReference>
<feature type="domain" description="Radical SAM core" evidence="14">
    <location>
        <begin position="99"/>
        <end position="329"/>
    </location>
</feature>
<keyword evidence="16" id="KW-1185">Reference proteome</keyword>
<dbReference type="InterPro" id="IPR004383">
    <property type="entry name" value="rRNA_lsu_MTrfase_RlmN/Cfr"/>
</dbReference>
<keyword evidence="10 13" id="KW-0408">Iron</keyword>
<dbReference type="PANTHER" id="PTHR30544:SF5">
    <property type="entry name" value="RADICAL SAM CORE DOMAIN-CONTAINING PROTEIN"/>
    <property type="match status" value="1"/>
</dbReference>
<name>K0B0T1_GOTA9</name>
<dbReference type="FunFam" id="3.20.20.70:FF:000014">
    <property type="entry name" value="Probable dual-specificity RNA methyltransferase RlmN"/>
    <property type="match status" value="1"/>
</dbReference>
<feature type="binding site" evidence="13">
    <location>
        <begin position="215"/>
        <end position="217"/>
    </location>
    <ligand>
        <name>S-adenosyl-L-methionine</name>
        <dbReference type="ChEBI" id="CHEBI:59789"/>
    </ligand>
</feature>
<keyword evidence="9 13" id="KW-0479">Metal-binding</keyword>
<feature type="binding site" evidence="13">
    <location>
        <position position="117"/>
    </location>
    <ligand>
        <name>[4Fe-4S] cluster</name>
        <dbReference type="ChEBI" id="CHEBI:49883"/>
        <note>4Fe-4S-S-AdoMet</note>
    </ligand>
</feature>
<comment type="caution">
    <text evidence="13">Lacks conserved residue(s) required for the propagation of feature annotation.</text>
</comment>
<dbReference type="GO" id="GO:0051539">
    <property type="term" value="F:4 iron, 4 sulfur cluster binding"/>
    <property type="evidence" value="ECO:0007669"/>
    <property type="project" value="UniProtKB-UniRule"/>
</dbReference>
<dbReference type="SFLD" id="SFLDS00029">
    <property type="entry name" value="Radical_SAM"/>
    <property type="match status" value="1"/>
</dbReference>
<dbReference type="Proteomes" id="UP000006094">
    <property type="component" value="Chromosome"/>
</dbReference>
<evidence type="ECO:0000256" key="2">
    <source>
        <dbReference type="ARBA" id="ARBA00022485"/>
    </source>
</evidence>
<dbReference type="PATRIC" id="fig|1128398.3.peg.1725"/>
<keyword evidence="4 13" id="KW-0698">rRNA processing</keyword>
<dbReference type="RefSeq" id="WP_014967823.1">
    <property type="nucleotide sequence ID" value="NC_018664.1"/>
</dbReference>
<dbReference type="InterPro" id="IPR048641">
    <property type="entry name" value="RlmN_N"/>
</dbReference>
<evidence type="ECO:0000256" key="9">
    <source>
        <dbReference type="ARBA" id="ARBA00022723"/>
    </source>
</evidence>
<feature type="binding site" evidence="13">
    <location>
        <position position="113"/>
    </location>
    <ligand>
        <name>[4Fe-4S] cluster</name>
        <dbReference type="ChEBI" id="CHEBI:49883"/>
        <note>4Fe-4S-S-AdoMet</note>
    </ligand>
</feature>
<dbReference type="InterPro" id="IPR013785">
    <property type="entry name" value="Aldolase_TIM"/>
</dbReference>